<protein>
    <submittedName>
        <fullName evidence="1">Uncharacterized protein</fullName>
    </submittedName>
</protein>
<proteinExistence type="predicted"/>
<organism evidence="1 2">
    <name type="scientific">Candidatus Cryosericum hinesii</name>
    <dbReference type="NCBI Taxonomy" id="2290915"/>
    <lineage>
        <taxon>Bacteria</taxon>
        <taxon>Pseudomonadati</taxon>
        <taxon>Caldisericota/Cryosericota group</taxon>
        <taxon>Candidatus Cryosericota</taxon>
        <taxon>Candidatus Cryosericia</taxon>
        <taxon>Candidatus Cryosericales</taxon>
        <taxon>Candidatus Cryosericaceae</taxon>
        <taxon>Candidatus Cryosericum</taxon>
    </lineage>
</organism>
<accession>A0A398DAZ9</accession>
<reference evidence="1 2" key="1">
    <citation type="submission" date="2018-09" db="EMBL/GenBank/DDBJ databases">
        <title>Discovery and Ecogenomic Context for Candidatus Cryosericales, a Global Caldiserica Order Active in Thawing Permafrost.</title>
        <authorList>
            <person name="Martinez M.A."/>
            <person name="Woodcroft B.J."/>
            <person name="Ignacio Espinoza J.C."/>
            <person name="Zayed A."/>
            <person name="Singleton C.M."/>
            <person name="Boyd J."/>
            <person name="Li Y.-F."/>
            <person name="Purvine S."/>
            <person name="Maughan H."/>
            <person name="Hodgkins S.B."/>
            <person name="Anderson D."/>
            <person name="Sederholm M."/>
            <person name="Temperton B."/>
            <person name="Saleska S.R."/>
            <person name="Tyson G.W."/>
            <person name="Rich V.I."/>
        </authorList>
    </citation>
    <scope>NUCLEOTIDE SEQUENCE [LARGE SCALE GENOMIC DNA]</scope>
    <source>
        <strain evidence="1 2">SMC3</strain>
    </source>
</reference>
<dbReference type="Proteomes" id="UP000266042">
    <property type="component" value="Unassembled WGS sequence"/>
</dbReference>
<comment type="caution">
    <text evidence="1">The sequence shown here is derived from an EMBL/GenBank/DDBJ whole genome shotgun (WGS) entry which is preliminary data.</text>
</comment>
<sequence>MSQDDETLRTRKVTREEWNGFVALARLDRPGDGLGRCIQSAYLTMNRTLVGMAKSPDADGWRRFMTDFLKERLAALTCRLMWSQDEFDAWHRDTTSRLVQIAENPDFHFTVGQAQKWINVSIKNAIALGDRLMPDLFRVYDVAHVPLDRIVLGELRRKDWMPRDLLQDPWSQLTDYKEYMACQRLIRENLPGIPLEEEFHIWEEGRRRNQPDDVPHQRERGV</sequence>
<dbReference type="EMBL" id="QXIW01000033">
    <property type="protein sequence ID" value="RIE11790.1"/>
    <property type="molecule type" value="Genomic_DNA"/>
</dbReference>
<evidence type="ECO:0000313" key="2">
    <source>
        <dbReference type="Proteomes" id="UP000266042"/>
    </source>
</evidence>
<evidence type="ECO:0000313" key="1">
    <source>
        <dbReference type="EMBL" id="RIE11790.1"/>
    </source>
</evidence>
<dbReference type="AlphaFoldDB" id="A0A398DAZ9"/>
<name>A0A398DAZ9_9BACT</name>
<gene>
    <name evidence="1" type="ORF">SMC3_08355</name>
</gene>
<dbReference type="RefSeq" id="WP_119090053.1">
    <property type="nucleotide sequence ID" value="NZ_QXIW01000033.1"/>
</dbReference>